<name>A0A382XQ03_9ZZZZ</name>
<gene>
    <name evidence="1" type="ORF">METZ01_LOCUS426071</name>
</gene>
<sequence>VFLLFFTTSSLKLVLLKTGFNSLFPVFSRTTTLLSVSSEKLLLHLISVSETPHFSGAQERYSLLEIPSELISPLTHSHLPFFVTFWLLFCY</sequence>
<dbReference type="AlphaFoldDB" id="A0A382XQ03"/>
<accession>A0A382XQ03</accession>
<feature type="non-terminal residue" evidence="1">
    <location>
        <position position="1"/>
    </location>
</feature>
<proteinExistence type="predicted"/>
<dbReference type="EMBL" id="UINC01169599">
    <property type="protein sequence ID" value="SVD73217.1"/>
    <property type="molecule type" value="Genomic_DNA"/>
</dbReference>
<reference evidence="1" key="1">
    <citation type="submission" date="2018-05" db="EMBL/GenBank/DDBJ databases">
        <authorList>
            <person name="Lanie J.A."/>
            <person name="Ng W.-L."/>
            <person name="Kazmierczak K.M."/>
            <person name="Andrzejewski T.M."/>
            <person name="Davidsen T.M."/>
            <person name="Wayne K.J."/>
            <person name="Tettelin H."/>
            <person name="Glass J.I."/>
            <person name="Rusch D."/>
            <person name="Podicherti R."/>
            <person name="Tsui H.-C.T."/>
            <person name="Winkler M.E."/>
        </authorList>
    </citation>
    <scope>NUCLEOTIDE SEQUENCE</scope>
</reference>
<evidence type="ECO:0000313" key="1">
    <source>
        <dbReference type="EMBL" id="SVD73217.1"/>
    </source>
</evidence>
<protein>
    <submittedName>
        <fullName evidence="1">Uncharacterized protein</fullName>
    </submittedName>
</protein>
<organism evidence="1">
    <name type="scientific">marine metagenome</name>
    <dbReference type="NCBI Taxonomy" id="408172"/>
    <lineage>
        <taxon>unclassified sequences</taxon>
        <taxon>metagenomes</taxon>
        <taxon>ecological metagenomes</taxon>
    </lineage>
</organism>